<reference evidence="2 3" key="1">
    <citation type="journal article" date="2017" name="Antonie Van Leeuwenhoek">
        <title>Rhizobium rhizosphaerae sp. nov., a novel species isolated from rice rhizosphere.</title>
        <authorList>
            <person name="Zhao J.J."/>
            <person name="Zhang J."/>
            <person name="Zhang R.J."/>
            <person name="Zhang C.W."/>
            <person name="Yin H.Q."/>
            <person name="Zhang X.X."/>
        </authorList>
    </citation>
    <scope>NUCLEOTIDE SEQUENCE [LARGE SCALE GENOMIC DNA]</scope>
    <source>
        <strain evidence="2 3">KMM 241</strain>
    </source>
</reference>
<keyword evidence="1" id="KW-0472">Membrane</keyword>
<accession>K6ZKX3</accession>
<evidence type="ECO:0000256" key="1">
    <source>
        <dbReference type="SAM" id="Phobius"/>
    </source>
</evidence>
<protein>
    <submittedName>
        <fullName evidence="2">Uncharacterized protein</fullName>
    </submittedName>
</protein>
<sequence length="40" mass="4451">MLKNISKIRLKIGGIPVLIFGRFCTVLRLIQALLINKNAA</sequence>
<name>K6ZKX3_9ALTE</name>
<comment type="caution">
    <text evidence="2">The sequence shown here is derived from an EMBL/GenBank/DDBJ whole genome shotgun (WGS) entry which is preliminary data.</text>
</comment>
<keyword evidence="1" id="KW-1133">Transmembrane helix</keyword>
<feature type="transmembrane region" description="Helical" evidence="1">
    <location>
        <begin position="12"/>
        <end position="35"/>
    </location>
</feature>
<proteinExistence type="predicted"/>
<evidence type="ECO:0000313" key="3">
    <source>
        <dbReference type="Proteomes" id="UP000006263"/>
    </source>
</evidence>
<evidence type="ECO:0000313" key="2">
    <source>
        <dbReference type="EMBL" id="GAC24005.1"/>
    </source>
</evidence>
<dbReference type="EMBL" id="BAEP01000032">
    <property type="protein sequence ID" value="GAC24005.1"/>
    <property type="molecule type" value="Genomic_DNA"/>
</dbReference>
<organism evidence="2 3">
    <name type="scientific">Paraglaciecola mesophila KMM 241</name>
    <dbReference type="NCBI Taxonomy" id="1128912"/>
    <lineage>
        <taxon>Bacteria</taxon>
        <taxon>Pseudomonadati</taxon>
        <taxon>Pseudomonadota</taxon>
        <taxon>Gammaproteobacteria</taxon>
        <taxon>Alteromonadales</taxon>
        <taxon>Alteromonadaceae</taxon>
        <taxon>Paraglaciecola</taxon>
    </lineage>
</organism>
<dbReference type="Proteomes" id="UP000006263">
    <property type="component" value="Unassembled WGS sequence"/>
</dbReference>
<dbReference type="AlphaFoldDB" id="K6ZKX3"/>
<keyword evidence="1" id="KW-0812">Transmembrane</keyword>
<gene>
    <name evidence="2" type="ORF">GMES_1709</name>
</gene>